<dbReference type="InterPro" id="IPR056813">
    <property type="entry name" value="GIL1_IRKI_C"/>
</dbReference>
<comment type="caution">
    <text evidence="5">The sequence shown here is derived from an EMBL/GenBank/DDBJ whole genome shotgun (WGS) entry which is preliminary data.</text>
</comment>
<dbReference type="InterPro" id="IPR040225">
    <property type="entry name" value="GIL1-like"/>
</dbReference>
<name>A0AAE1Z0D8_9LAMI</name>
<feature type="region of interest" description="Disordered" evidence="2">
    <location>
        <begin position="155"/>
        <end position="187"/>
    </location>
</feature>
<feature type="domain" description="DUF641" evidence="3">
    <location>
        <begin position="192"/>
        <end position="316"/>
    </location>
</feature>
<dbReference type="Proteomes" id="UP001293254">
    <property type="component" value="Unassembled WGS sequence"/>
</dbReference>
<gene>
    <name evidence="5" type="ORF">Salat_0245600</name>
</gene>
<proteinExistence type="predicted"/>
<accession>A0AAE1Z0D8</accession>
<dbReference type="GO" id="GO:0009639">
    <property type="term" value="P:response to red or far red light"/>
    <property type="evidence" value="ECO:0007669"/>
    <property type="project" value="InterPro"/>
</dbReference>
<reference evidence="5" key="2">
    <citation type="journal article" date="2024" name="Plant">
        <title>Genomic evolution and insights into agronomic trait innovations of Sesamum species.</title>
        <authorList>
            <person name="Miao H."/>
            <person name="Wang L."/>
            <person name="Qu L."/>
            <person name="Liu H."/>
            <person name="Sun Y."/>
            <person name="Le M."/>
            <person name="Wang Q."/>
            <person name="Wei S."/>
            <person name="Zheng Y."/>
            <person name="Lin W."/>
            <person name="Duan Y."/>
            <person name="Cao H."/>
            <person name="Xiong S."/>
            <person name="Wang X."/>
            <person name="Wei L."/>
            <person name="Li C."/>
            <person name="Ma Q."/>
            <person name="Ju M."/>
            <person name="Zhao R."/>
            <person name="Li G."/>
            <person name="Mu C."/>
            <person name="Tian Q."/>
            <person name="Mei H."/>
            <person name="Zhang T."/>
            <person name="Gao T."/>
            <person name="Zhang H."/>
        </authorList>
    </citation>
    <scope>NUCLEOTIDE SEQUENCE</scope>
    <source>
        <strain evidence="5">3651</strain>
    </source>
</reference>
<dbReference type="EMBL" id="JACGWO010000001">
    <property type="protein sequence ID" value="KAK4439108.1"/>
    <property type="molecule type" value="Genomic_DNA"/>
</dbReference>
<evidence type="ECO:0000259" key="3">
    <source>
        <dbReference type="Pfam" id="PF04859"/>
    </source>
</evidence>
<evidence type="ECO:0000313" key="6">
    <source>
        <dbReference type="Proteomes" id="UP001293254"/>
    </source>
</evidence>
<dbReference type="Pfam" id="PF04859">
    <property type="entry name" value="DUF641"/>
    <property type="match status" value="1"/>
</dbReference>
<dbReference type="InterPro" id="IPR006943">
    <property type="entry name" value="DUF641_pln"/>
</dbReference>
<keyword evidence="1" id="KW-0175">Coiled coil</keyword>
<keyword evidence="6" id="KW-1185">Reference proteome</keyword>
<sequence>MPSSDQHFPFALWRRGRANLTRPDPFQSSENPFRSTRFKPPPLSQHSKFQVKTKFYVLLSSTPDLRLKERDDVSSQGECFFRGLKRLTDEGVLWVLEIHAAESRISLNLQLFLSGIKDSWKMDSVRRSAVTPSKSRLARTFAKVLHIQAVTGVAPEDGAETRKSHEKTKKDQSKKSTRIPPVEDEDEELRDRAVREAFLAKLFASVSAIKAAYAQLQFTQSPYDPDGIQSADQIVVSELKNLSELKQSYLKKQLNETSPEMTLLLSEIQEQKSLLKTYEITGKKLDSQLKLKDSEITFLEEKLADTNKDNRSLEKKLNSSGQLAMPENTQFSDLKPSHFMAYLRQAVKSIRSFVRLLISEMESADWDLDAAASSIEPGISFWQPNHKCFAFESFVCREMFDGFNHPNFSPKTSAEQGGRHQRRLFFDRFMELKSARPADYLAWKPKSLFATFCRNKYLRLVHPKMEASLFGNLDHRNLVNSGDLPETPFFTAFSEMAKRVWLLHCLALSFDPEVTIFHVSKGNRFSEVYMESLSDEAFLSSDGTPETDPRVAFVVVPGFKIGATIVQCQVYLR</sequence>
<reference evidence="5" key="1">
    <citation type="submission" date="2020-06" db="EMBL/GenBank/DDBJ databases">
        <authorList>
            <person name="Li T."/>
            <person name="Hu X."/>
            <person name="Zhang T."/>
            <person name="Song X."/>
            <person name="Zhang H."/>
            <person name="Dai N."/>
            <person name="Sheng W."/>
            <person name="Hou X."/>
            <person name="Wei L."/>
        </authorList>
    </citation>
    <scope>NUCLEOTIDE SEQUENCE</scope>
    <source>
        <strain evidence="5">3651</strain>
        <tissue evidence="5">Leaf</tissue>
    </source>
</reference>
<feature type="domain" description="GIL1/IRKI C-terminal" evidence="4">
    <location>
        <begin position="516"/>
        <end position="571"/>
    </location>
</feature>
<feature type="coiled-coil region" evidence="1">
    <location>
        <begin position="289"/>
        <end position="316"/>
    </location>
</feature>
<feature type="compositionally biased region" description="Basic and acidic residues" evidence="2">
    <location>
        <begin position="159"/>
        <end position="174"/>
    </location>
</feature>
<dbReference type="Pfam" id="PF24994">
    <property type="entry name" value="GIL1_IRKI_C"/>
    <property type="match status" value="1"/>
</dbReference>
<evidence type="ECO:0000259" key="4">
    <source>
        <dbReference type="Pfam" id="PF24994"/>
    </source>
</evidence>
<dbReference type="GO" id="GO:0009959">
    <property type="term" value="P:negative gravitropism"/>
    <property type="evidence" value="ECO:0007669"/>
    <property type="project" value="InterPro"/>
</dbReference>
<evidence type="ECO:0000256" key="2">
    <source>
        <dbReference type="SAM" id="MobiDB-lite"/>
    </source>
</evidence>
<protein>
    <submittedName>
        <fullName evidence="5">Protein GRAVITROPIC IN THE LIGHT 1</fullName>
    </submittedName>
</protein>
<evidence type="ECO:0000313" key="5">
    <source>
        <dbReference type="EMBL" id="KAK4439108.1"/>
    </source>
</evidence>
<dbReference type="PANTHER" id="PTHR31161">
    <property type="entry name" value="PROTEIN GRAVITROPIC IN THE LIGHT 1"/>
    <property type="match status" value="1"/>
</dbReference>
<organism evidence="5 6">
    <name type="scientific">Sesamum alatum</name>
    <dbReference type="NCBI Taxonomy" id="300844"/>
    <lineage>
        <taxon>Eukaryota</taxon>
        <taxon>Viridiplantae</taxon>
        <taxon>Streptophyta</taxon>
        <taxon>Embryophyta</taxon>
        <taxon>Tracheophyta</taxon>
        <taxon>Spermatophyta</taxon>
        <taxon>Magnoliopsida</taxon>
        <taxon>eudicotyledons</taxon>
        <taxon>Gunneridae</taxon>
        <taxon>Pentapetalae</taxon>
        <taxon>asterids</taxon>
        <taxon>lamiids</taxon>
        <taxon>Lamiales</taxon>
        <taxon>Pedaliaceae</taxon>
        <taxon>Sesamum</taxon>
    </lineage>
</organism>
<dbReference type="AlphaFoldDB" id="A0AAE1Z0D8"/>
<feature type="region of interest" description="Disordered" evidence="2">
    <location>
        <begin position="19"/>
        <end position="45"/>
    </location>
</feature>
<evidence type="ECO:0000256" key="1">
    <source>
        <dbReference type="SAM" id="Coils"/>
    </source>
</evidence>